<reference evidence="3" key="1">
    <citation type="journal article" date="2019" name="Int. J. Syst. Evol. Microbiol.">
        <title>The Global Catalogue of Microorganisms (GCM) 10K type strain sequencing project: providing services to taxonomists for standard genome sequencing and annotation.</title>
        <authorList>
            <consortium name="The Broad Institute Genomics Platform"/>
            <consortium name="The Broad Institute Genome Sequencing Center for Infectious Disease"/>
            <person name="Wu L."/>
            <person name="Ma J."/>
        </authorList>
    </citation>
    <scope>NUCLEOTIDE SEQUENCE [LARGE SCALE GENOMIC DNA]</scope>
    <source>
        <strain evidence="3">CCUG 52537</strain>
    </source>
</reference>
<name>A0ABW3C5L1_SPHXN</name>
<evidence type="ECO:0000313" key="3">
    <source>
        <dbReference type="Proteomes" id="UP001597124"/>
    </source>
</evidence>
<accession>A0ABW3C5L1</accession>
<sequence>MSQRDLCRSRAADAERQAADAAPAIRSRCLMSARWWTRLADAIDTGDPELVSELTRDIVPFCSGAASSDAAGDFLS</sequence>
<dbReference type="RefSeq" id="WP_381491939.1">
    <property type="nucleotide sequence ID" value="NZ_JBHTIK010000008.1"/>
</dbReference>
<feature type="compositionally biased region" description="Basic and acidic residues" evidence="1">
    <location>
        <begin position="1"/>
        <end position="18"/>
    </location>
</feature>
<dbReference type="EMBL" id="JBHTIK010000008">
    <property type="protein sequence ID" value="MFD0849417.1"/>
    <property type="molecule type" value="Genomic_DNA"/>
</dbReference>
<dbReference type="Proteomes" id="UP001597124">
    <property type="component" value="Unassembled WGS sequence"/>
</dbReference>
<evidence type="ECO:0000256" key="1">
    <source>
        <dbReference type="SAM" id="MobiDB-lite"/>
    </source>
</evidence>
<gene>
    <name evidence="2" type="ORF">ACFQ00_13865</name>
</gene>
<feature type="region of interest" description="Disordered" evidence="1">
    <location>
        <begin position="1"/>
        <end position="21"/>
    </location>
</feature>
<evidence type="ECO:0000313" key="2">
    <source>
        <dbReference type="EMBL" id="MFD0849417.1"/>
    </source>
</evidence>
<comment type="caution">
    <text evidence="2">The sequence shown here is derived from an EMBL/GenBank/DDBJ whole genome shotgun (WGS) entry which is preliminary data.</text>
</comment>
<proteinExistence type="predicted"/>
<organism evidence="2 3">
    <name type="scientific">Sphingosinicella xenopeptidilytica</name>
    <dbReference type="NCBI Taxonomy" id="364098"/>
    <lineage>
        <taxon>Bacteria</taxon>
        <taxon>Pseudomonadati</taxon>
        <taxon>Pseudomonadota</taxon>
        <taxon>Alphaproteobacteria</taxon>
        <taxon>Sphingomonadales</taxon>
        <taxon>Sphingosinicellaceae</taxon>
        <taxon>Sphingosinicella</taxon>
    </lineage>
</organism>
<protein>
    <submittedName>
        <fullName evidence="2">Uncharacterized protein</fullName>
    </submittedName>
</protein>
<keyword evidence="3" id="KW-1185">Reference proteome</keyword>